<accession>A0A0L0W1G2</accession>
<keyword evidence="2" id="KW-1185">Reference proteome</keyword>
<reference evidence="2" key="1">
    <citation type="submission" date="2014-03" db="EMBL/GenBank/DDBJ databases">
        <title>The Genome Sequence of Puccinia striiformis f. sp. tritici PST-78.</title>
        <authorList>
            <consortium name="The Broad Institute Genome Sequencing Platform"/>
            <person name="Cuomo C."/>
            <person name="Hulbert S."/>
            <person name="Chen X."/>
            <person name="Walker B."/>
            <person name="Young S.K."/>
            <person name="Zeng Q."/>
            <person name="Gargeya S."/>
            <person name="Fitzgerald M."/>
            <person name="Haas B."/>
            <person name="Abouelleil A."/>
            <person name="Alvarado L."/>
            <person name="Arachchi H.M."/>
            <person name="Berlin A.M."/>
            <person name="Chapman S.B."/>
            <person name="Goldberg J."/>
            <person name="Griggs A."/>
            <person name="Gujja S."/>
            <person name="Hansen M."/>
            <person name="Howarth C."/>
            <person name="Imamovic A."/>
            <person name="Larimer J."/>
            <person name="McCowan C."/>
            <person name="Montmayeur A."/>
            <person name="Murphy C."/>
            <person name="Neiman D."/>
            <person name="Pearson M."/>
            <person name="Priest M."/>
            <person name="Roberts A."/>
            <person name="Saif S."/>
            <person name="Shea T."/>
            <person name="Sisk P."/>
            <person name="Sykes S."/>
            <person name="Wortman J."/>
            <person name="Nusbaum C."/>
            <person name="Birren B."/>
        </authorList>
    </citation>
    <scope>NUCLEOTIDE SEQUENCE [LARGE SCALE GENOMIC DNA]</scope>
    <source>
        <strain evidence="2">race PST-78</strain>
    </source>
</reference>
<organism evidence="1 2">
    <name type="scientific">Puccinia striiformis f. sp. tritici PST-78</name>
    <dbReference type="NCBI Taxonomy" id="1165861"/>
    <lineage>
        <taxon>Eukaryota</taxon>
        <taxon>Fungi</taxon>
        <taxon>Dikarya</taxon>
        <taxon>Basidiomycota</taxon>
        <taxon>Pucciniomycotina</taxon>
        <taxon>Pucciniomycetes</taxon>
        <taxon>Pucciniales</taxon>
        <taxon>Pucciniaceae</taxon>
        <taxon>Puccinia</taxon>
    </lineage>
</organism>
<gene>
    <name evidence="1" type="ORF">PSTG_01567</name>
</gene>
<name>A0A0L0W1G2_9BASI</name>
<sequence length="98" mass="11478">MDNFVHLTRHKILYFNRSQCMEMENGIHAELPAESDLKHWKRRQKPGYKQLKNTTPEHELPSLGFINPQAERGIHDGKMGLVGMRPKFGSHWSWVLRG</sequence>
<evidence type="ECO:0000313" key="1">
    <source>
        <dbReference type="EMBL" id="KNF05351.1"/>
    </source>
</evidence>
<comment type="caution">
    <text evidence="1">The sequence shown here is derived from an EMBL/GenBank/DDBJ whole genome shotgun (WGS) entry which is preliminary data.</text>
</comment>
<evidence type="ECO:0000313" key="2">
    <source>
        <dbReference type="Proteomes" id="UP000054564"/>
    </source>
</evidence>
<dbReference type="Proteomes" id="UP000054564">
    <property type="component" value="Unassembled WGS sequence"/>
</dbReference>
<proteinExistence type="predicted"/>
<protein>
    <submittedName>
        <fullName evidence="1">Uncharacterized protein</fullName>
    </submittedName>
</protein>
<dbReference type="EMBL" id="AJIL01000008">
    <property type="protein sequence ID" value="KNF05351.1"/>
    <property type="molecule type" value="Genomic_DNA"/>
</dbReference>
<dbReference type="AlphaFoldDB" id="A0A0L0W1G2"/>